<dbReference type="SUPFAM" id="SSF51306">
    <property type="entry name" value="LexA/Signal peptidase"/>
    <property type="match status" value="1"/>
</dbReference>
<dbReference type="GO" id="GO:0006465">
    <property type="term" value="P:signal peptide processing"/>
    <property type="evidence" value="ECO:0007669"/>
    <property type="project" value="InterPro"/>
</dbReference>
<dbReference type="EMBL" id="UGTJ01000001">
    <property type="protein sequence ID" value="SUB80394.1"/>
    <property type="molecule type" value="Genomic_DNA"/>
</dbReference>
<dbReference type="Proteomes" id="UP000255283">
    <property type="component" value="Unassembled WGS sequence"/>
</dbReference>
<name>A0AAQ1UJL1_9BACT</name>
<dbReference type="RefSeq" id="WP_036927144.1">
    <property type="nucleotide sequence ID" value="NZ_JAHAJI010000003.1"/>
</dbReference>
<evidence type="ECO:0000259" key="1">
    <source>
        <dbReference type="Pfam" id="PF10502"/>
    </source>
</evidence>
<accession>A0AAQ1UJL1</accession>
<dbReference type="GO" id="GO:0004252">
    <property type="term" value="F:serine-type endopeptidase activity"/>
    <property type="evidence" value="ECO:0007669"/>
    <property type="project" value="InterPro"/>
</dbReference>
<reference evidence="2 3" key="1">
    <citation type="submission" date="2018-06" db="EMBL/GenBank/DDBJ databases">
        <authorList>
            <consortium name="Pathogen Informatics"/>
            <person name="Doyle S."/>
        </authorList>
    </citation>
    <scope>NUCLEOTIDE SEQUENCE [LARGE SCALE GENOMIC DNA]</scope>
    <source>
        <strain evidence="2 3">NCTC13063</strain>
    </source>
</reference>
<evidence type="ECO:0000313" key="3">
    <source>
        <dbReference type="Proteomes" id="UP000255283"/>
    </source>
</evidence>
<proteinExistence type="predicted"/>
<dbReference type="Gene3D" id="2.10.109.10">
    <property type="entry name" value="Umud Fragment, subunit A"/>
    <property type="match status" value="1"/>
</dbReference>
<dbReference type="AlphaFoldDB" id="A0AAQ1UJL1"/>
<dbReference type="Pfam" id="PF10502">
    <property type="entry name" value="Peptidase_S26"/>
    <property type="match status" value="1"/>
</dbReference>
<dbReference type="InterPro" id="IPR036286">
    <property type="entry name" value="LexA/Signal_pep-like_sf"/>
</dbReference>
<feature type="domain" description="Peptidase S26" evidence="1">
    <location>
        <begin position="9"/>
        <end position="87"/>
    </location>
</feature>
<sequence>MYIKDGVKFTLALLVATLTMLAIRAYAFTIFTVPDDGLRPLFDKGDRLIVNRLSREHFMPGDVVVYGENDKLAGEIVALPGDTVVIGTTHYLVPTQCCRRCRCKDCQTYIIKVGTQRQTIRQHDIVGRAHKLFHLPW</sequence>
<dbReference type="InterPro" id="IPR019533">
    <property type="entry name" value="Peptidase_S26"/>
</dbReference>
<comment type="caution">
    <text evidence="2">The sequence shown here is derived from an EMBL/GenBank/DDBJ whole genome shotgun (WGS) entry which is preliminary data.</text>
</comment>
<protein>
    <submittedName>
        <fullName evidence="2">Signal peptidase I</fullName>
    </submittedName>
</protein>
<organism evidence="2 3">
    <name type="scientific">Segatella buccae</name>
    <dbReference type="NCBI Taxonomy" id="28126"/>
    <lineage>
        <taxon>Bacteria</taxon>
        <taxon>Pseudomonadati</taxon>
        <taxon>Bacteroidota</taxon>
        <taxon>Bacteroidia</taxon>
        <taxon>Bacteroidales</taxon>
        <taxon>Prevotellaceae</taxon>
        <taxon>Segatella</taxon>
    </lineage>
</organism>
<evidence type="ECO:0000313" key="2">
    <source>
        <dbReference type="EMBL" id="SUB80394.1"/>
    </source>
</evidence>
<gene>
    <name evidence="2" type="ORF">NCTC13063_01677</name>
</gene>